<dbReference type="Proteomes" id="UP001152519">
    <property type="component" value="Unassembled WGS sequence"/>
</dbReference>
<accession>A0A9W4GRM6</accession>
<name>A0A9W4GRM6_9ACTN</name>
<comment type="caution">
    <text evidence="2">The sequence shown here is derived from an EMBL/GenBank/DDBJ whole genome shotgun (WGS) entry which is preliminary data.</text>
</comment>
<dbReference type="AlphaFoldDB" id="A0A9W4GRM6"/>
<protein>
    <submittedName>
        <fullName evidence="2">Uncharacterized protein</fullName>
    </submittedName>
</protein>
<reference evidence="2" key="1">
    <citation type="submission" date="2021-05" db="EMBL/GenBank/DDBJ databases">
        <authorList>
            <person name="Arsene-Ploetze F."/>
        </authorList>
    </citation>
    <scope>NUCLEOTIDE SEQUENCE</scope>
    <source>
        <strain evidence="2">DSM 42138</strain>
    </source>
</reference>
<evidence type="ECO:0000313" key="3">
    <source>
        <dbReference type="Proteomes" id="UP001152519"/>
    </source>
</evidence>
<organism evidence="2 3">
    <name type="scientific">Actinacidiphila cocklensis</name>
    <dbReference type="NCBI Taxonomy" id="887465"/>
    <lineage>
        <taxon>Bacteria</taxon>
        <taxon>Bacillati</taxon>
        <taxon>Actinomycetota</taxon>
        <taxon>Actinomycetes</taxon>
        <taxon>Kitasatosporales</taxon>
        <taxon>Streptomycetaceae</taxon>
        <taxon>Actinacidiphila</taxon>
    </lineage>
</organism>
<evidence type="ECO:0000256" key="1">
    <source>
        <dbReference type="SAM" id="MobiDB-lite"/>
    </source>
</evidence>
<dbReference type="Gene3D" id="2.60.120.260">
    <property type="entry name" value="Galactose-binding domain-like"/>
    <property type="match status" value="1"/>
</dbReference>
<sequence>MMPRFEPGGAFSLTTRLHVFRGAAFGVGLTAMVASSSVFSPGQAVADSGFVPTVSNLYLEPGYTGHPADPPLKGSPEGTYVYAFSKQPLTDPSWAAGGLPEWLTVDPPSYACVAYPDVPGIFTCPVARGEHGQPPVYAHKDAVNGATVYEGVAFAPAGSDIGVAVKAAQVAATTSGPARPSAAVVQIKTPEQLAKSTVRLSTPNVLVNSSTAQTVQVHAEDAGVLALSFRSTPEERKWDSTEVDIHITSVDGGPAGTCSPSAYSIAAVEDAVTCDLPEGDHTVSYTLTTGAKVAAWKVGVDAEYRIAWSAYNPKSASTFAVTSPYPVRERYDLYARRSNGQLYRYLGTGNGTAPYQASTLYDFGWDQYSALTALSPLTVHETGDVVARVPAAPCGTSAARVAPTAPGHVPGSVQGGTSTPRSSAPAT</sequence>
<evidence type="ECO:0000313" key="2">
    <source>
        <dbReference type="EMBL" id="CAG6394881.1"/>
    </source>
</evidence>
<keyword evidence="3" id="KW-1185">Reference proteome</keyword>
<feature type="compositionally biased region" description="Polar residues" evidence="1">
    <location>
        <begin position="415"/>
        <end position="427"/>
    </location>
</feature>
<gene>
    <name evidence="2" type="ORF">SCOCK_30114</name>
</gene>
<feature type="region of interest" description="Disordered" evidence="1">
    <location>
        <begin position="400"/>
        <end position="427"/>
    </location>
</feature>
<proteinExistence type="predicted"/>
<dbReference type="EMBL" id="CAJSLV010000059">
    <property type="protein sequence ID" value="CAG6394881.1"/>
    <property type="molecule type" value="Genomic_DNA"/>
</dbReference>